<gene>
    <name evidence="2" type="ORF">LSH36_386g00011</name>
</gene>
<evidence type="ECO:0000313" key="3">
    <source>
        <dbReference type="Proteomes" id="UP001208570"/>
    </source>
</evidence>
<protein>
    <submittedName>
        <fullName evidence="2">Uncharacterized protein</fullName>
    </submittedName>
</protein>
<evidence type="ECO:0000256" key="1">
    <source>
        <dbReference type="SAM" id="Coils"/>
    </source>
</evidence>
<proteinExistence type="predicted"/>
<reference evidence="2" key="1">
    <citation type="journal article" date="2023" name="Mol. Biol. Evol.">
        <title>Third-Generation Sequencing Reveals the Adaptive Role of the Epigenome in Three Deep-Sea Polychaetes.</title>
        <authorList>
            <person name="Perez M."/>
            <person name="Aroh O."/>
            <person name="Sun Y."/>
            <person name="Lan Y."/>
            <person name="Juniper S.K."/>
            <person name="Young C.R."/>
            <person name="Angers B."/>
            <person name="Qian P.Y."/>
        </authorList>
    </citation>
    <scope>NUCLEOTIDE SEQUENCE</scope>
    <source>
        <strain evidence="2">P08H-3</strain>
    </source>
</reference>
<keyword evidence="3" id="KW-1185">Reference proteome</keyword>
<comment type="caution">
    <text evidence="2">The sequence shown here is derived from an EMBL/GenBank/DDBJ whole genome shotgun (WGS) entry which is preliminary data.</text>
</comment>
<accession>A0AAD9JD00</accession>
<evidence type="ECO:0000313" key="2">
    <source>
        <dbReference type="EMBL" id="KAK2150828.1"/>
    </source>
</evidence>
<organism evidence="2 3">
    <name type="scientific">Paralvinella palmiformis</name>
    <dbReference type="NCBI Taxonomy" id="53620"/>
    <lineage>
        <taxon>Eukaryota</taxon>
        <taxon>Metazoa</taxon>
        <taxon>Spiralia</taxon>
        <taxon>Lophotrochozoa</taxon>
        <taxon>Annelida</taxon>
        <taxon>Polychaeta</taxon>
        <taxon>Sedentaria</taxon>
        <taxon>Canalipalpata</taxon>
        <taxon>Terebellida</taxon>
        <taxon>Terebelliformia</taxon>
        <taxon>Alvinellidae</taxon>
        <taxon>Paralvinella</taxon>
    </lineage>
</organism>
<dbReference type="EMBL" id="JAODUP010000386">
    <property type="protein sequence ID" value="KAK2150828.1"/>
    <property type="molecule type" value="Genomic_DNA"/>
</dbReference>
<dbReference type="Proteomes" id="UP001208570">
    <property type="component" value="Unassembled WGS sequence"/>
</dbReference>
<keyword evidence="1" id="KW-0175">Coiled coil</keyword>
<dbReference type="AlphaFoldDB" id="A0AAD9JD00"/>
<feature type="coiled-coil region" evidence="1">
    <location>
        <begin position="382"/>
        <end position="416"/>
    </location>
</feature>
<sequence length="482" mass="54624">MSTYTQHFTANSLKKIELFIPEDISVTANSIKPKPPLGGFHKGNRQRTSNNHGHNLVNTSPKCFTQVFDGKLLSLEKNKIEKSEVNKTSKRRVQSAKPRLISERETEVTHITKGQQVKTRRPVSAIILGSENHWNYSYSSSAKLSGSECILPLTSQSEGENVKCLEPCVFGYKTQAYICGTEYLADSYPTAPCKIVDAQQDITAKTRRLQDNDNVSLSELIDFEDNEEDSNVEEDDSIPSTLRPLIPWATPDIPQDMIGIDPATCLIFLPSLIDNVEQIPCVPPPLKPNEDLVYKERITSPKVQQKPLPIEEHSCNNTTKQFPESCESIVKSPRQIKVYNLDGILLHKSDCGQRNERVVRKEIQELEDLMQGIGTLNGCSVVVQYQAEINILQNMLKRTMSRVEEIERREEEKNKSLEPPDHFGLRTFYKKHDEVMEQLHKQHSLCVQELATLTEELNLNTARSHFEKSLNGITSKETDEGH</sequence>
<name>A0AAD9JD00_9ANNE</name>